<protein>
    <submittedName>
        <fullName evidence="1">HDC13240</fullName>
    </submittedName>
</protein>
<gene>
    <name evidence="1" type="ORF">HDC13240</name>
</gene>
<dbReference type="AlphaFoldDB" id="Q6IK79"/>
<evidence type="ECO:0000313" key="1">
    <source>
        <dbReference type="EMBL" id="DAA03993.1"/>
    </source>
</evidence>
<proteinExistence type="predicted"/>
<reference evidence="1" key="1">
    <citation type="journal article" date="2003" name="Genome Biol.">
        <title>An integrated gene annotation and transcriptional profiling approach towards the full gene content of the Drosophila genome.</title>
        <authorList>
            <person name="Hild M."/>
            <person name="Beckmann B."/>
            <person name="Haas S.A."/>
            <person name="Koch B."/>
            <person name="Solovyev V."/>
            <person name="Busold C."/>
            <person name="Fellenberg K."/>
            <person name="Boutros M."/>
            <person name="Vingron M."/>
            <person name="Sauer F."/>
            <person name="Hoheisel J.D."/>
            <person name="Paro R."/>
        </authorList>
    </citation>
    <scope>NUCLEOTIDE SEQUENCE</scope>
</reference>
<organism evidence="1">
    <name type="scientific">Drosophila melanogaster</name>
    <name type="common">Fruit fly</name>
    <dbReference type="NCBI Taxonomy" id="7227"/>
    <lineage>
        <taxon>Eukaryota</taxon>
        <taxon>Metazoa</taxon>
        <taxon>Ecdysozoa</taxon>
        <taxon>Arthropoda</taxon>
        <taxon>Hexapoda</taxon>
        <taxon>Insecta</taxon>
        <taxon>Pterygota</taxon>
        <taxon>Neoptera</taxon>
        <taxon>Endopterygota</taxon>
        <taxon>Diptera</taxon>
        <taxon>Brachycera</taxon>
        <taxon>Muscomorpha</taxon>
        <taxon>Ephydroidea</taxon>
        <taxon>Drosophilidae</taxon>
        <taxon>Drosophila</taxon>
        <taxon>Sophophora</taxon>
    </lineage>
</organism>
<dbReference type="EMBL" id="BK002487">
    <property type="protein sequence ID" value="DAA03993.1"/>
    <property type="molecule type" value="Genomic_DNA"/>
</dbReference>
<accession>Q6IK79</accession>
<sequence>MRMRLGSSLRAGARKEVAFNYASSPGSHPGVTFPVTATANATATFGAGPPPAAAAAAAAAMGNSVGLTG</sequence>
<name>Q6IK79_DROME</name>